<organism evidence="10 11">
    <name type="scientific">Legionella oakridgensis</name>
    <dbReference type="NCBI Taxonomy" id="29423"/>
    <lineage>
        <taxon>Bacteria</taxon>
        <taxon>Pseudomonadati</taxon>
        <taxon>Pseudomonadota</taxon>
        <taxon>Gammaproteobacteria</taxon>
        <taxon>Legionellales</taxon>
        <taxon>Legionellaceae</taxon>
        <taxon>Legionella</taxon>
    </lineage>
</organism>
<dbReference type="PATRIC" id="fig|29423.5.peg.1022"/>
<comment type="similarity">
    <text evidence="3 8 9">Belongs to the triosephosphate isomerase family.</text>
</comment>
<keyword evidence="5 8" id="KW-0963">Cytoplasm</keyword>
<evidence type="ECO:0000256" key="4">
    <source>
        <dbReference type="ARBA" id="ARBA00022432"/>
    </source>
</evidence>
<evidence type="ECO:0000256" key="1">
    <source>
        <dbReference type="ARBA" id="ARBA00004680"/>
    </source>
</evidence>
<dbReference type="InterPro" id="IPR000652">
    <property type="entry name" value="Triosephosphate_isomerase"/>
</dbReference>
<dbReference type="GO" id="GO:0006096">
    <property type="term" value="P:glycolytic process"/>
    <property type="evidence" value="ECO:0007669"/>
    <property type="project" value="UniProtKB-UniRule"/>
</dbReference>
<dbReference type="GO" id="GO:0006094">
    <property type="term" value="P:gluconeogenesis"/>
    <property type="evidence" value="ECO:0007669"/>
    <property type="project" value="UniProtKB-UniRule"/>
</dbReference>
<comment type="catalytic activity">
    <reaction evidence="8 9">
        <text>D-glyceraldehyde 3-phosphate = dihydroxyacetone phosphate</text>
        <dbReference type="Rhea" id="RHEA:18585"/>
        <dbReference type="ChEBI" id="CHEBI:57642"/>
        <dbReference type="ChEBI" id="CHEBI:59776"/>
        <dbReference type="EC" id="5.3.1.1"/>
    </reaction>
</comment>
<feature type="binding site" evidence="8">
    <location>
        <position position="211"/>
    </location>
    <ligand>
        <name>substrate</name>
    </ligand>
</feature>
<dbReference type="EMBL" id="LNYP01000019">
    <property type="protein sequence ID" value="KTD39546.1"/>
    <property type="molecule type" value="Genomic_DNA"/>
</dbReference>
<comment type="pathway">
    <text evidence="2">Carbohydrate metabolism; erythritol degradation.</text>
</comment>
<dbReference type="PANTHER" id="PTHR21139">
    <property type="entry name" value="TRIOSEPHOSPHATE ISOMERASE"/>
    <property type="match status" value="1"/>
</dbReference>
<reference evidence="10 11" key="1">
    <citation type="submission" date="2015-11" db="EMBL/GenBank/DDBJ databases">
        <title>Genomic analysis of 38 Legionella species identifies large and diverse effector repertoires.</title>
        <authorList>
            <person name="Burstein D."/>
            <person name="Amaro F."/>
            <person name="Zusman T."/>
            <person name="Lifshitz Z."/>
            <person name="Cohen O."/>
            <person name="Gilbert J.A."/>
            <person name="Pupko T."/>
            <person name="Shuman H.A."/>
            <person name="Segal G."/>
        </authorList>
    </citation>
    <scope>NUCLEOTIDE SEQUENCE [LARGE SCALE GENOMIC DNA]</scope>
    <source>
        <strain evidence="10 11">Oak Ridge-10</strain>
    </source>
</reference>
<sequence length="249" mass="27950">MRKKYIMGNWKMNGRFLQVQRLLQDLLKCMPEESGAHCVVFPPAIYLSLARELLFKSTISLGAQNVYPKDFGAYTGELSAPMLADYDCRYVLVGHSERRHLFHENENFVAEKFHHVKVHDMIPVLCVGETLKERQQGLTEEVLHRQLHAVAKLGNDWMQNCIIAYEPVWAIGTGQTATPEQAQQAHAFIRAQVAAFDEKYAQKLSILYGGSVNEKNAQALFAMPDVDGGLVGGASLNAQQFVEIVKCIN</sequence>
<evidence type="ECO:0000256" key="5">
    <source>
        <dbReference type="ARBA" id="ARBA00022490"/>
    </source>
</evidence>
<name>A0A0W0X4V3_9GAMM</name>
<dbReference type="RefSeq" id="WP_025386584.1">
    <property type="nucleotide sequence ID" value="NZ_LCUA01000007.1"/>
</dbReference>
<dbReference type="InterPro" id="IPR035990">
    <property type="entry name" value="TIM_sf"/>
</dbReference>
<comment type="caution">
    <text evidence="10">The sequence shown here is derived from an EMBL/GenBank/DDBJ whole genome shotgun (WGS) entry which is preliminary data.</text>
</comment>
<accession>A0A0W0X4V3</accession>
<keyword evidence="7 8" id="KW-0413">Isomerase</keyword>
<feature type="active site" description="Electrophile" evidence="8">
    <location>
        <position position="95"/>
    </location>
</feature>
<keyword evidence="6 8" id="KW-0324">Glycolysis</keyword>
<dbReference type="InterPro" id="IPR020861">
    <property type="entry name" value="Triosephosphate_isomerase_AS"/>
</dbReference>
<dbReference type="InterPro" id="IPR022896">
    <property type="entry name" value="TrioseP_Isoase_bac/euk"/>
</dbReference>
<feature type="active site" description="Proton acceptor" evidence="8">
    <location>
        <position position="166"/>
    </location>
</feature>
<dbReference type="GO" id="GO:0005829">
    <property type="term" value="C:cytosol"/>
    <property type="evidence" value="ECO:0007669"/>
    <property type="project" value="TreeGrafter"/>
</dbReference>
<protein>
    <recommendedName>
        <fullName evidence="8 9">Triosephosphate isomerase</fullName>
        <shortName evidence="8">TIM</shortName>
        <shortName evidence="8">TPI</shortName>
        <ecNumber evidence="8 9">5.3.1.1</ecNumber>
    </recommendedName>
    <alternativeName>
        <fullName evidence="8">Triose-phosphate isomerase</fullName>
    </alternativeName>
</protein>
<dbReference type="PROSITE" id="PS00171">
    <property type="entry name" value="TIM_1"/>
    <property type="match status" value="1"/>
</dbReference>
<dbReference type="CDD" id="cd00311">
    <property type="entry name" value="TIM"/>
    <property type="match status" value="1"/>
</dbReference>
<comment type="pathway">
    <text evidence="1 8 9">Carbohydrate degradation; glycolysis; D-glyceraldehyde 3-phosphate from glycerone phosphate: step 1/1.</text>
</comment>
<comment type="pathway">
    <text evidence="8 9">Carbohydrate biosynthesis; gluconeogenesis.</text>
</comment>
<dbReference type="UniPathway" id="UPA00109">
    <property type="reaction ID" value="UER00189"/>
</dbReference>
<dbReference type="FunFam" id="3.20.20.70:FF:000016">
    <property type="entry name" value="Triosephosphate isomerase"/>
    <property type="match status" value="1"/>
</dbReference>
<comment type="function">
    <text evidence="8">Involved in the gluconeogenesis. Catalyzes stereospecifically the conversion of dihydroxyacetone phosphate (DHAP) to D-glyceraldehyde-3-phosphate (G3P).</text>
</comment>
<feature type="binding site" evidence="8">
    <location>
        <begin position="9"/>
        <end position="11"/>
    </location>
    <ligand>
        <name>substrate</name>
    </ligand>
</feature>
<dbReference type="PROSITE" id="PS51440">
    <property type="entry name" value="TIM_2"/>
    <property type="match status" value="1"/>
</dbReference>
<evidence type="ECO:0000256" key="3">
    <source>
        <dbReference type="ARBA" id="ARBA00007422"/>
    </source>
</evidence>
<evidence type="ECO:0000313" key="11">
    <source>
        <dbReference type="Proteomes" id="UP000054858"/>
    </source>
</evidence>
<evidence type="ECO:0000313" key="10">
    <source>
        <dbReference type="EMBL" id="KTD39546.1"/>
    </source>
</evidence>
<dbReference type="UniPathway" id="UPA00138"/>
<evidence type="ECO:0000256" key="8">
    <source>
        <dbReference type="HAMAP-Rule" id="MF_00147"/>
    </source>
</evidence>
<evidence type="ECO:0000256" key="6">
    <source>
        <dbReference type="ARBA" id="ARBA00023152"/>
    </source>
</evidence>
<proteinExistence type="inferred from homology"/>
<dbReference type="SUPFAM" id="SSF51351">
    <property type="entry name" value="Triosephosphate isomerase (TIM)"/>
    <property type="match status" value="1"/>
</dbReference>
<dbReference type="GO" id="GO:0004807">
    <property type="term" value="F:triose-phosphate isomerase activity"/>
    <property type="evidence" value="ECO:0007669"/>
    <property type="project" value="UniProtKB-UniRule"/>
</dbReference>
<dbReference type="PANTHER" id="PTHR21139:SF42">
    <property type="entry name" value="TRIOSEPHOSPHATE ISOMERASE"/>
    <property type="match status" value="1"/>
</dbReference>
<gene>
    <name evidence="8 10" type="primary">tpiA</name>
    <name evidence="10" type="ORF">Loak_0972</name>
</gene>
<feature type="binding site" evidence="8">
    <location>
        <position position="172"/>
    </location>
    <ligand>
        <name>substrate</name>
    </ligand>
</feature>
<dbReference type="EC" id="5.3.1.1" evidence="8 9"/>
<evidence type="ECO:0000256" key="7">
    <source>
        <dbReference type="ARBA" id="ARBA00023235"/>
    </source>
</evidence>
<feature type="binding site" evidence="8">
    <location>
        <begin position="232"/>
        <end position="233"/>
    </location>
    <ligand>
        <name>substrate</name>
    </ligand>
</feature>
<dbReference type="NCBIfam" id="TIGR00419">
    <property type="entry name" value="tim"/>
    <property type="match status" value="1"/>
</dbReference>
<dbReference type="Gene3D" id="3.20.20.70">
    <property type="entry name" value="Aldolase class I"/>
    <property type="match status" value="1"/>
</dbReference>
<dbReference type="Pfam" id="PF00121">
    <property type="entry name" value="TIM"/>
    <property type="match status" value="1"/>
</dbReference>
<comment type="subunit">
    <text evidence="8 9">Homodimer.</text>
</comment>
<dbReference type="Proteomes" id="UP000054858">
    <property type="component" value="Unassembled WGS sequence"/>
</dbReference>
<dbReference type="InterPro" id="IPR013785">
    <property type="entry name" value="Aldolase_TIM"/>
</dbReference>
<evidence type="ECO:0000256" key="2">
    <source>
        <dbReference type="ARBA" id="ARBA00004939"/>
    </source>
</evidence>
<dbReference type="HAMAP" id="MF_00147_B">
    <property type="entry name" value="TIM_B"/>
    <property type="match status" value="1"/>
</dbReference>
<dbReference type="GO" id="GO:0019563">
    <property type="term" value="P:glycerol catabolic process"/>
    <property type="evidence" value="ECO:0007669"/>
    <property type="project" value="TreeGrafter"/>
</dbReference>
<dbReference type="AlphaFoldDB" id="A0A0W0X4V3"/>
<comment type="subcellular location">
    <subcellularLocation>
        <location evidence="8 9">Cytoplasm</location>
    </subcellularLocation>
</comment>
<dbReference type="GO" id="GO:0046166">
    <property type="term" value="P:glyceraldehyde-3-phosphate biosynthetic process"/>
    <property type="evidence" value="ECO:0007669"/>
    <property type="project" value="TreeGrafter"/>
</dbReference>
<evidence type="ECO:0000256" key="9">
    <source>
        <dbReference type="RuleBase" id="RU363013"/>
    </source>
</evidence>
<keyword evidence="4 8" id="KW-0312">Gluconeogenesis</keyword>